<evidence type="ECO:0000256" key="1">
    <source>
        <dbReference type="ARBA" id="ARBA00022737"/>
    </source>
</evidence>
<dbReference type="InterPro" id="IPR002110">
    <property type="entry name" value="Ankyrin_rpt"/>
</dbReference>
<keyword evidence="2 3" id="KW-0040">ANK repeat</keyword>
<protein>
    <submittedName>
        <fullName evidence="7">Uncharacterized protein</fullName>
    </submittedName>
</protein>
<evidence type="ECO:0000313" key="8">
    <source>
        <dbReference type="Proteomes" id="UP000293360"/>
    </source>
</evidence>
<dbReference type="PRINTS" id="PR01415">
    <property type="entry name" value="ANKYRIN"/>
</dbReference>
<feature type="domain" description="Nephrocystin 3-like N-terminal" evidence="6">
    <location>
        <begin position="119"/>
        <end position="165"/>
    </location>
</feature>
<evidence type="ECO:0000259" key="5">
    <source>
        <dbReference type="Pfam" id="PF22939"/>
    </source>
</evidence>
<dbReference type="EMBL" id="QJNU01000942">
    <property type="protein sequence ID" value="RYO82406.1"/>
    <property type="molecule type" value="Genomic_DNA"/>
</dbReference>
<dbReference type="Pfam" id="PF22939">
    <property type="entry name" value="WHD_GPIID"/>
    <property type="match status" value="1"/>
</dbReference>
<dbReference type="Pfam" id="PF12796">
    <property type="entry name" value="Ank_2"/>
    <property type="match status" value="3"/>
</dbReference>
<dbReference type="InterPro" id="IPR036770">
    <property type="entry name" value="Ankyrin_rpt-contain_sf"/>
</dbReference>
<feature type="repeat" description="ANK" evidence="3">
    <location>
        <begin position="463"/>
        <end position="495"/>
    </location>
</feature>
<name>A0A4Q4SXL3_9PEZI</name>
<proteinExistence type="predicted"/>
<feature type="coiled-coil region" evidence="4">
    <location>
        <begin position="12"/>
        <end position="53"/>
    </location>
</feature>
<dbReference type="SMART" id="SM00248">
    <property type="entry name" value="ANK"/>
    <property type="match status" value="6"/>
</dbReference>
<evidence type="ECO:0000256" key="3">
    <source>
        <dbReference type="PROSITE-ProRule" id="PRU00023"/>
    </source>
</evidence>
<gene>
    <name evidence="7" type="ORF">DL764_009606</name>
</gene>
<evidence type="ECO:0000256" key="4">
    <source>
        <dbReference type="SAM" id="Coils"/>
    </source>
</evidence>
<dbReference type="Proteomes" id="UP000293360">
    <property type="component" value="Unassembled WGS sequence"/>
</dbReference>
<dbReference type="InterPro" id="IPR054471">
    <property type="entry name" value="GPIID_WHD"/>
</dbReference>
<dbReference type="Pfam" id="PF24883">
    <property type="entry name" value="NPHP3_N"/>
    <property type="match status" value="1"/>
</dbReference>
<dbReference type="STRING" id="155417.A0A4Q4SXL3"/>
<dbReference type="InterPro" id="IPR056884">
    <property type="entry name" value="NPHP3-like_N"/>
</dbReference>
<feature type="repeat" description="ANK" evidence="3">
    <location>
        <begin position="393"/>
        <end position="425"/>
    </location>
</feature>
<sequence length="594" mass="65268">MLLMNALRQSFAEEFKAHADDIQRQGDEVREELALAKAQADHQDRELQEKERELASGHRRKLSSFISGTKVDIETIKESQLQRDLRHSRQQRQLLLDKLSSYDHLSPFREARKKRHCSTAEWIFSTSEFNRWNDATASSLLWCCGKIGSGKTILTFLWVTYLIDELCTQCCDDDIRKSLRNLPKDLEETFNRALSRIVSRGRARIVQRIFPWVAAAKENLTLNELREAISTDIGQPYSKPEKLVNGIERIVAWCENLLQVDEERQTVQFAHGTIYDFITGKCSKPQLANFHVDLEGADHHAGEICITYLHLNDFKTTLARRPQPIRPPVPTEIAQTALGRRGRIAQSTLRFMGFDSNHCSSNVKVDVIGTLASYKRADANQTLGKFQLGHPLLSRTALQAASGGGHWEVVDRLLAAGANINAGPANYKGRTALQAASEGGHVEVVEQLLAAGANINAEPAYCEGRTALQAASGNGHLEVVKRLLAARANINAEPAENFGRTALQAASERGYLGAVKLLLAAKANINAAPGNWSGRTALQAASGGGHLEVVERLLAAGANINTGPADYEGPTALQAALEGGRLDVVERLKRAGAE</sequence>
<feature type="domain" description="GPI inositol-deacylase winged helix" evidence="5">
    <location>
        <begin position="200"/>
        <end position="280"/>
    </location>
</feature>
<feature type="repeat" description="ANK" evidence="3">
    <location>
        <begin position="533"/>
        <end position="565"/>
    </location>
</feature>
<dbReference type="AlphaFoldDB" id="A0A4Q4SXL3"/>
<dbReference type="OrthoDB" id="7464126at2759"/>
<dbReference type="PROSITE" id="PS50088">
    <property type="entry name" value="ANK_REPEAT"/>
    <property type="match status" value="6"/>
</dbReference>
<evidence type="ECO:0000256" key="2">
    <source>
        <dbReference type="ARBA" id="ARBA00023043"/>
    </source>
</evidence>
<evidence type="ECO:0000313" key="7">
    <source>
        <dbReference type="EMBL" id="RYO82406.1"/>
    </source>
</evidence>
<keyword evidence="4" id="KW-0175">Coiled coil</keyword>
<organism evidence="7 8">
    <name type="scientific">Monosporascus ibericus</name>
    <dbReference type="NCBI Taxonomy" id="155417"/>
    <lineage>
        <taxon>Eukaryota</taxon>
        <taxon>Fungi</taxon>
        <taxon>Dikarya</taxon>
        <taxon>Ascomycota</taxon>
        <taxon>Pezizomycotina</taxon>
        <taxon>Sordariomycetes</taxon>
        <taxon>Xylariomycetidae</taxon>
        <taxon>Xylariales</taxon>
        <taxon>Xylariales incertae sedis</taxon>
        <taxon>Monosporascus</taxon>
    </lineage>
</organism>
<keyword evidence="8" id="KW-1185">Reference proteome</keyword>
<dbReference type="PROSITE" id="PS50297">
    <property type="entry name" value="ANK_REP_REGION"/>
    <property type="match status" value="6"/>
</dbReference>
<comment type="caution">
    <text evidence="7">The sequence shown here is derived from an EMBL/GenBank/DDBJ whole genome shotgun (WGS) entry which is preliminary data.</text>
</comment>
<feature type="repeat" description="ANK" evidence="3">
    <location>
        <begin position="568"/>
        <end position="594"/>
    </location>
</feature>
<accession>A0A4Q4SXL3</accession>
<evidence type="ECO:0000259" key="6">
    <source>
        <dbReference type="Pfam" id="PF24883"/>
    </source>
</evidence>
<reference evidence="7 8" key="1">
    <citation type="submission" date="2018-06" db="EMBL/GenBank/DDBJ databases">
        <title>Complete Genomes of Monosporascus.</title>
        <authorList>
            <person name="Robinson A.J."/>
            <person name="Natvig D.O."/>
        </authorList>
    </citation>
    <scope>NUCLEOTIDE SEQUENCE [LARGE SCALE GENOMIC DNA]</scope>
    <source>
        <strain evidence="7 8">CBS 110550</strain>
    </source>
</reference>
<dbReference type="PANTHER" id="PTHR24171">
    <property type="entry name" value="ANKYRIN REPEAT DOMAIN-CONTAINING PROTEIN 39-RELATED"/>
    <property type="match status" value="1"/>
</dbReference>
<keyword evidence="1" id="KW-0677">Repeat</keyword>
<dbReference type="Gene3D" id="1.25.40.20">
    <property type="entry name" value="Ankyrin repeat-containing domain"/>
    <property type="match status" value="2"/>
</dbReference>
<feature type="repeat" description="ANK" evidence="3">
    <location>
        <begin position="428"/>
        <end position="460"/>
    </location>
</feature>
<feature type="repeat" description="ANK" evidence="3">
    <location>
        <begin position="498"/>
        <end position="530"/>
    </location>
</feature>
<dbReference type="SUPFAM" id="SSF48403">
    <property type="entry name" value="Ankyrin repeat"/>
    <property type="match status" value="1"/>
</dbReference>